<dbReference type="InterPro" id="IPR001279">
    <property type="entry name" value="Metallo-B-lactamas"/>
</dbReference>
<dbReference type="GO" id="GO:0009055">
    <property type="term" value="F:electron transfer activity"/>
    <property type="evidence" value="ECO:0007669"/>
    <property type="project" value="InterPro"/>
</dbReference>
<protein>
    <submittedName>
        <fullName evidence="2">Beta-lactamase domain protein</fullName>
    </submittedName>
</protein>
<dbReference type="Pfam" id="PF00258">
    <property type="entry name" value="Flavodoxin_1"/>
    <property type="match status" value="1"/>
</dbReference>
<dbReference type="HOGENOM" id="CLU_017490_0_0_2"/>
<dbReference type="SUPFAM" id="SSF52218">
    <property type="entry name" value="Flavoproteins"/>
    <property type="match status" value="1"/>
</dbReference>
<gene>
    <name evidence="2" type="ordered locus">Mpal_2265</name>
</gene>
<feature type="domain" description="Flavodoxin-like" evidence="1">
    <location>
        <begin position="254"/>
        <end position="401"/>
    </location>
</feature>
<evidence type="ECO:0000259" key="1">
    <source>
        <dbReference type="PROSITE" id="PS50902"/>
    </source>
</evidence>
<dbReference type="Gene3D" id="3.60.15.10">
    <property type="entry name" value="Ribonuclease Z/Hydroxyacylglutathione hydrolase-like"/>
    <property type="match status" value="1"/>
</dbReference>
<dbReference type="eggNOG" id="arCOG00509">
    <property type="taxonomic scope" value="Archaea"/>
</dbReference>
<dbReference type="OrthoDB" id="6433at2157"/>
<name>B8GE53_METPE</name>
<dbReference type="PIRSF" id="PIRSF005243">
    <property type="entry name" value="ROO"/>
    <property type="match status" value="1"/>
</dbReference>
<dbReference type="CDD" id="cd07709">
    <property type="entry name" value="flavodiiron_proteins_MBL-fold"/>
    <property type="match status" value="1"/>
</dbReference>
<dbReference type="PROSITE" id="PS50902">
    <property type="entry name" value="FLAVODOXIN_LIKE"/>
    <property type="match status" value="1"/>
</dbReference>
<proteinExistence type="predicted"/>
<accession>B8GE53</accession>
<dbReference type="GO" id="GO:0010181">
    <property type="term" value="F:FMN binding"/>
    <property type="evidence" value="ECO:0007669"/>
    <property type="project" value="InterPro"/>
</dbReference>
<dbReference type="PANTHER" id="PTHR43717">
    <property type="entry name" value="ANAEROBIC NITRIC OXIDE REDUCTASE FLAVORUBREDOXIN"/>
    <property type="match status" value="1"/>
</dbReference>
<organism evidence="2 3">
    <name type="scientific">Methanosphaerula palustris (strain ATCC BAA-1556 / DSM 19958 / E1-9c)</name>
    <dbReference type="NCBI Taxonomy" id="521011"/>
    <lineage>
        <taxon>Archaea</taxon>
        <taxon>Methanobacteriati</taxon>
        <taxon>Methanobacteriota</taxon>
        <taxon>Stenosarchaea group</taxon>
        <taxon>Methanomicrobia</taxon>
        <taxon>Methanomicrobiales</taxon>
        <taxon>Methanoregulaceae</taxon>
        <taxon>Methanosphaerula</taxon>
    </lineage>
</organism>
<dbReference type="InterPro" id="IPR045761">
    <property type="entry name" value="ODP_dom"/>
</dbReference>
<dbReference type="SUPFAM" id="SSF56281">
    <property type="entry name" value="Metallo-hydrolase/oxidoreductase"/>
    <property type="match status" value="1"/>
</dbReference>
<dbReference type="EMBL" id="CP001338">
    <property type="protein sequence ID" value="ACL17554.1"/>
    <property type="molecule type" value="Genomic_DNA"/>
</dbReference>
<dbReference type="RefSeq" id="WP_012618873.1">
    <property type="nucleotide sequence ID" value="NC_011832.1"/>
</dbReference>
<dbReference type="KEGG" id="mpl:Mpal_2265"/>
<dbReference type="GO" id="GO:0016491">
    <property type="term" value="F:oxidoreductase activity"/>
    <property type="evidence" value="ECO:0007669"/>
    <property type="project" value="InterPro"/>
</dbReference>
<dbReference type="InterPro" id="IPR016440">
    <property type="entry name" value="Rubredoxin-O_OxRdtase"/>
</dbReference>
<keyword evidence="3" id="KW-1185">Reference proteome</keyword>
<dbReference type="PANTHER" id="PTHR43717:SF1">
    <property type="entry name" value="ANAEROBIC NITRIC OXIDE REDUCTASE FLAVORUBREDOXIN"/>
    <property type="match status" value="1"/>
</dbReference>
<dbReference type="STRING" id="521011.Mpal_2265"/>
<dbReference type="InterPro" id="IPR036866">
    <property type="entry name" value="RibonucZ/Hydroxyglut_hydro"/>
</dbReference>
<dbReference type="AlphaFoldDB" id="B8GE53"/>
<evidence type="ECO:0000313" key="2">
    <source>
        <dbReference type="EMBL" id="ACL17554.1"/>
    </source>
</evidence>
<dbReference type="InterPro" id="IPR029039">
    <property type="entry name" value="Flavoprotein-like_sf"/>
</dbReference>
<dbReference type="SMART" id="SM00849">
    <property type="entry name" value="Lactamase_B"/>
    <property type="match status" value="1"/>
</dbReference>
<dbReference type="Proteomes" id="UP000002457">
    <property type="component" value="Chromosome"/>
</dbReference>
<dbReference type="Pfam" id="PF19583">
    <property type="entry name" value="ODP"/>
    <property type="match status" value="1"/>
</dbReference>
<sequence>MKATATELAPGVYWVGAIDWNLREYHGYTLPGTTYNAYLVVGTEKVALIDNTYPGFEKQLLARVSEIIDPAKIDLIVANHVEIDHSGGLPGMAKLIPGVPIYCTEAAVTGFGRHYDTTNWNFVQTKSGDSVNLGGKTLVFLEAPMLHWPDSMFTYLAEEKILFSNDAFGQHIASAARFDDEIGKDEALLHAKKFFANLLTPLAKKVLKKLDEVGTLGIEIKMIAPSHGVIWRSYVADLLGAYVNWSKGVSKDKVTIVFDTMHHSTDMMAQALAEGVMAEGVDVKVCILKDGKVEGTHRSNIASEILDSKAVLVGSPTLQDEVYPTVADFLSYLRGLRPGKLEHKKIGFAFGSHGGKGGAIHYITDSLRTAGIEVINEGFEVHYRPDGSELDRCFEMGQDIARRVKTL</sequence>
<dbReference type="Gene3D" id="3.40.50.360">
    <property type="match status" value="1"/>
</dbReference>
<evidence type="ECO:0000313" key="3">
    <source>
        <dbReference type="Proteomes" id="UP000002457"/>
    </source>
</evidence>
<reference evidence="2 3" key="1">
    <citation type="journal article" date="2015" name="Genome Announc.">
        <title>Complete Genome Sequence of Methanosphaerula palustris E1-9CT, a Hydrogenotrophic Methanogen Isolated from a Minerotrophic Fen Peatland.</title>
        <authorList>
            <person name="Cadillo-Quiroz H."/>
            <person name="Browne P."/>
            <person name="Kyrpides N."/>
            <person name="Woyke T."/>
            <person name="Goodwin L."/>
            <person name="Detter C."/>
            <person name="Yavitt J.B."/>
            <person name="Zinder S.H."/>
        </authorList>
    </citation>
    <scope>NUCLEOTIDE SEQUENCE [LARGE SCALE GENOMIC DNA]</scope>
    <source>
        <strain evidence="3">ATCC BAA-1556 / DSM 19958 / E1-9c</strain>
    </source>
</reference>
<dbReference type="GO" id="GO:0046872">
    <property type="term" value="F:metal ion binding"/>
    <property type="evidence" value="ECO:0007669"/>
    <property type="project" value="InterPro"/>
</dbReference>
<dbReference type="GeneID" id="7272563"/>
<dbReference type="InterPro" id="IPR008254">
    <property type="entry name" value="Flavodoxin/NO_synth"/>
</dbReference>